<feature type="chain" id="PRO_5012117259" description="POLAR LOCALIZATION DURING ASYMMETRIC DIVISION AND protein" evidence="3">
    <location>
        <begin position="19"/>
        <end position="412"/>
    </location>
</feature>
<dbReference type="GO" id="GO:0008356">
    <property type="term" value="P:asymmetric cell division"/>
    <property type="evidence" value="ECO:0007669"/>
    <property type="project" value="InterPro"/>
</dbReference>
<proteinExistence type="predicted"/>
<evidence type="ECO:0008006" key="6">
    <source>
        <dbReference type="Google" id="ProtNLM"/>
    </source>
</evidence>
<evidence type="ECO:0000313" key="4">
    <source>
        <dbReference type="EMBL" id="GAV68867.1"/>
    </source>
</evidence>
<keyword evidence="1" id="KW-0175">Coiled coil</keyword>
<organism evidence="4 5">
    <name type="scientific">Cephalotus follicularis</name>
    <name type="common">Albany pitcher plant</name>
    <dbReference type="NCBI Taxonomy" id="3775"/>
    <lineage>
        <taxon>Eukaryota</taxon>
        <taxon>Viridiplantae</taxon>
        <taxon>Streptophyta</taxon>
        <taxon>Embryophyta</taxon>
        <taxon>Tracheophyta</taxon>
        <taxon>Spermatophyta</taxon>
        <taxon>Magnoliopsida</taxon>
        <taxon>eudicotyledons</taxon>
        <taxon>Gunneridae</taxon>
        <taxon>Pentapetalae</taxon>
        <taxon>rosids</taxon>
        <taxon>fabids</taxon>
        <taxon>Oxalidales</taxon>
        <taxon>Cephalotaceae</taxon>
        <taxon>Cephalotus</taxon>
    </lineage>
</organism>
<keyword evidence="5" id="KW-1185">Reference proteome</keyword>
<evidence type="ECO:0000256" key="2">
    <source>
        <dbReference type="SAM" id="MobiDB-lite"/>
    </source>
</evidence>
<dbReference type="InterPro" id="IPR040348">
    <property type="entry name" value="POLAR-like"/>
</dbReference>
<evidence type="ECO:0000313" key="5">
    <source>
        <dbReference type="Proteomes" id="UP000187406"/>
    </source>
</evidence>
<feature type="signal peptide" evidence="3">
    <location>
        <begin position="1"/>
        <end position="18"/>
    </location>
</feature>
<dbReference type="EMBL" id="BDDD01000666">
    <property type="protein sequence ID" value="GAV68867.1"/>
    <property type="molecule type" value="Genomic_DNA"/>
</dbReference>
<evidence type="ECO:0000256" key="1">
    <source>
        <dbReference type="SAM" id="Coils"/>
    </source>
</evidence>
<dbReference type="PANTHER" id="PTHR33476:SF4">
    <property type="entry name" value="POLAR LOCALIZATION DURING ASYMMETRIC DIVISION AND PROTEIN"/>
    <property type="match status" value="1"/>
</dbReference>
<dbReference type="AlphaFoldDB" id="A0A1Q3BLG7"/>
<reference evidence="5" key="1">
    <citation type="submission" date="2016-04" db="EMBL/GenBank/DDBJ databases">
        <title>Cephalotus genome sequencing.</title>
        <authorList>
            <person name="Fukushima K."/>
            <person name="Hasebe M."/>
            <person name="Fang X."/>
        </authorList>
    </citation>
    <scope>NUCLEOTIDE SEQUENCE [LARGE SCALE GENOMIC DNA]</scope>
    <source>
        <strain evidence="5">cv. St1</strain>
    </source>
</reference>
<sequence>MLQVLLAAAVAGLTGFVAKRLFSSNANHQQENETPVEDAKIQNPLALNGYETESGYDSNCEKQDGIFKFSSSGCGKKSGTRSGAKNLRNKFKFRSCEVEEGNGSGKARRFSVCLKRMKTCKNVAAKCGSCSSKDNSLFCWGLGVGMMYIMSTGKAEISKLNLAMDETAKVVQELKAELYKRKLSRKIQVSSSLDEVAANPNEFSSELCHLTVIKSSTKLSAPHITDDGECSSSVLTEEPEPEPGVLEIAQLEAELESELQKLPWCITKAFCHEGMRSNLTEENVAQTEDHELQGQDHEMQGQSFDYYQSHGVLPSELDKKLCHLRIEQQENQIVELESELHLAQSKLQEKESELQALKDCIKRLTEFSLSTVFDAESEVLEEQECTELGDDNIKMGPESRKSMVGMKRPIDF</sequence>
<feature type="compositionally biased region" description="Basic and acidic residues" evidence="2">
    <location>
        <begin position="391"/>
        <end position="401"/>
    </location>
</feature>
<name>A0A1Q3BLG7_CEPFO</name>
<dbReference type="OrthoDB" id="1657181at2759"/>
<dbReference type="STRING" id="3775.A0A1Q3BLG7"/>
<evidence type="ECO:0000256" key="3">
    <source>
        <dbReference type="SAM" id="SignalP"/>
    </source>
</evidence>
<gene>
    <name evidence="4" type="ORF">CFOL_v3_12370</name>
</gene>
<feature type="coiled-coil region" evidence="1">
    <location>
        <begin position="319"/>
        <end position="367"/>
    </location>
</feature>
<protein>
    <recommendedName>
        <fullName evidence="6">POLAR LOCALIZATION DURING ASYMMETRIC DIVISION AND protein</fullName>
    </recommendedName>
</protein>
<dbReference type="FunCoup" id="A0A1Q3BLG7">
    <property type="interactions" value="292"/>
</dbReference>
<comment type="caution">
    <text evidence="4">The sequence shown here is derived from an EMBL/GenBank/DDBJ whole genome shotgun (WGS) entry which is preliminary data.</text>
</comment>
<keyword evidence="3" id="KW-0732">Signal</keyword>
<dbReference type="InParanoid" id="A0A1Q3BLG7"/>
<accession>A0A1Q3BLG7</accession>
<dbReference type="PANTHER" id="PTHR33476">
    <property type="entry name" value="EMB|CAB62613.1"/>
    <property type="match status" value="1"/>
</dbReference>
<dbReference type="Proteomes" id="UP000187406">
    <property type="component" value="Unassembled WGS sequence"/>
</dbReference>
<feature type="region of interest" description="Disordered" evidence="2">
    <location>
        <begin position="390"/>
        <end position="412"/>
    </location>
</feature>